<feature type="compositionally biased region" description="Low complexity" evidence="1">
    <location>
        <begin position="327"/>
        <end position="345"/>
    </location>
</feature>
<dbReference type="Proteomes" id="UP000261031">
    <property type="component" value="Unassembled WGS sequence"/>
</dbReference>
<keyword evidence="2" id="KW-0812">Transmembrane</keyword>
<proteinExistence type="predicted"/>
<keyword evidence="2" id="KW-0472">Membrane</keyword>
<feature type="region of interest" description="Disordered" evidence="1">
    <location>
        <begin position="375"/>
        <end position="470"/>
    </location>
</feature>
<feature type="transmembrane region" description="Helical" evidence="2">
    <location>
        <begin position="189"/>
        <end position="219"/>
    </location>
</feature>
<feature type="compositionally biased region" description="Pro residues" evidence="1">
    <location>
        <begin position="389"/>
        <end position="404"/>
    </location>
</feature>
<feature type="region of interest" description="Disordered" evidence="1">
    <location>
        <begin position="1"/>
        <end position="55"/>
    </location>
</feature>
<feature type="compositionally biased region" description="Acidic residues" evidence="1">
    <location>
        <begin position="445"/>
        <end position="461"/>
    </location>
</feature>
<dbReference type="InterPro" id="IPR051425">
    <property type="entry name" value="Formin_Homology"/>
</dbReference>
<feature type="region of interest" description="Disordered" evidence="1">
    <location>
        <begin position="322"/>
        <end position="345"/>
    </location>
</feature>
<reference evidence="3 4" key="1">
    <citation type="submission" date="2018-08" db="EMBL/GenBank/DDBJ databases">
        <title>A genome reference for cultivated species of the human gut microbiota.</title>
        <authorList>
            <person name="Zou Y."/>
            <person name="Xue W."/>
            <person name="Luo G."/>
        </authorList>
    </citation>
    <scope>NUCLEOTIDE SEQUENCE [LARGE SCALE GENOMIC DNA]</scope>
    <source>
        <strain evidence="3 4">OF05-12</strain>
    </source>
</reference>
<dbReference type="PANTHER" id="PTHR45725">
    <property type="entry name" value="FORMIN HOMOLOGY 2 FAMILY MEMBER"/>
    <property type="match status" value="1"/>
</dbReference>
<evidence type="ECO:0000313" key="4">
    <source>
        <dbReference type="Proteomes" id="UP000261031"/>
    </source>
</evidence>
<feature type="compositionally biased region" description="Low complexity" evidence="1">
    <location>
        <begin position="375"/>
        <end position="388"/>
    </location>
</feature>
<gene>
    <name evidence="3" type="ORF">DXA79_01090</name>
</gene>
<dbReference type="Pfam" id="PF05656">
    <property type="entry name" value="DUF805"/>
    <property type="match status" value="1"/>
</dbReference>
<evidence type="ECO:0000256" key="2">
    <source>
        <dbReference type="SAM" id="Phobius"/>
    </source>
</evidence>
<sequence>MTDPNQYNPQNPQQAQQYGGYGSYGQNDYGQQAPQYGAPDYGQQAPQYGAPQYSAPQYGNAAGYNQQQPQYGAPQPQPQGSGSFFALTAPLDQPAYNCTIGEAFIRFWKKYATFKGRASRGEFWWWVLCTFIIQIAFAVIFAVLGAIIDSNTANGMRSFVNTIWALATIVPSLALSVRRLHDTNKAGTTLVILYAIDFIGGVLLSVGLVMTGLGAISVIGGGSSSTGTAGILLLIIGFIACLATSIVLIVLMAKKTDPAGARFDDPAAGNGYAPAPGMPPTATAQYAPNGTPAPVADPYAAAVPTPTADPYTAAAPAPAMPAPTPAMPTADPYGAPTPAPAATNTPYGNPYGAPYGTPTDQYAAPAMPAAPAAQYTPAAPATPHAAPAPEAPSMPSMPPLPTVPTVPTMPSVPPVPEQSTQLDQTQFDRPTFGNDSQGQTPYGSDDSDDSDDSDGSDDSDDPTVYGNIQH</sequence>
<feature type="compositionally biased region" description="Polar residues" evidence="1">
    <location>
        <begin position="417"/>
        <end position="442"/>
    </location>
</feature>
<keyword evidence="2" id="KW-1133">Transmembrane helix</keyword>
<organism evidence="3 4">
    <name type="scientific">Bifidobacterium pseudocatenulatum</name>
    <dbReference type="NCBI Taxonomy" id="28026"/>
    <lineage>
        <taxon>Bacteria</taxon>
        <taxon>Bacillati</taxon>
        <taxon>Actinomycetota</taxon>
        <taxon>Actinomycetes</taxon>
        <taxon>Bifidobacteriales</taxon>
        <taxon>Bifidobacteriaceae</taxon>
        <taxon>Bifidobacterium</taxon>
    </lineage>
</organism>
<dbReference type="InterPro" id="IPR008523">
    <property type="entry name" value="DUF805"/>
</dbReference>
<accession>A0A3E5HSU4</accession>
<comment type="caution">
    <text evidence="3">The sequence shown here is derived from an EMBL/GenBank/DDBJ whole genome shotgun (WGS) entry which is preliminary data.</text>
</comment>
<feature type="compositionally biased region" description="Low complexity" evidence="1">
    <location>
        <begin position="1"/>
        <end position="32"/>
    </location>
</feature>
<feature type="transmembrane region" description="Helical" evidence="2">
    <location>
        <begin position="159"/>
        <end position="177"/>
    </location>
</feature>
<protein>
    <submittedName>
        <fullName evidence="3">DUF805 domain-containing protein</fullName>
    </submittedName>
</protein>
<feature type="transmembrane region" description="Helical" evidence="2">
    <location>
        <begin position="231"/>
        <end position="253"/>
    </location>
</feature>
<dbReference type="AlphaFoldDB" id="A0A3E5HSU4"/>
<evidence type="ECO:0000256" key="1">
    <source>
        <dbReference type="SAM" id="MobiDB-lite"/>
    </source>
</evidence>
<name>A0A3E5HSU4_BIFPS</name>
<feature type="transmembrane region" description="Helical" evidence="2">
    <location>
        <begin position="123"/>
        <end position="147"/>
    </location>
</feature>
<evidence type="ECO:0000313" key="3">
    <source>
        <dbReference type="EMBL" id="RGP04514.1"/>
    </source>
</evidence>
<dbReference type="GO" id="GO:0016020">
    <property type="term" value="C:membrane"/>
    <property type="evidence" value="ECO:0007669"/>
    <property type="project" value="InterPro"/>
</dbReference>
<dbReference type="RefSeq" id="WP_117611733.1">
    <property type="nucleotide sequence ID" value="NZ_JAQEVG010000001.1"/>
</dbReference>
<dbReference type="EMBL" id="QSWD01000001">
    <property type="protein sequence ID" value="RGP04514.1"/>
    <property type="molecule type" value="Genomic_DNA"/>
</dbReference>
<dbReference type="PANTHER" id="PTHR45725:SF1">
    <property type="entry name" value="DISHEVELLED ASSOCIATED ACTIVATOR OF MORPHOGENESIS, ISOFORM D"/>
    <property type="match status" value="1"/>
</dbReference>